<sequence length="96" mass="11550">MCISSENVVCFRKKPISGYRKRTPEERARERRFSLLTVNYLEWAEWSGRFYKKHGYKEYVQDDEETCPDLKSQVAFLKKIGRLNNGDKHLVWKTIF</sequence>
<gene>
    <name evidence="1" type="ordered locus">bpr_I0649</name>
</gene>
<reference evidence="1 2" key="1">
    <citation type="journal article" date="2010" name="PLoS ONE">
        <title>The glycobiome of the rumen bacterium Butyrivibrio proteoclasticus B316(T) highlights adaptation to a polysaccharide-rich environment.</title>
        <authorList>
            <person name="Kelly W.J."/>
            <person name="Leahy S.C."/>
            <person name="Altermann E."/>
            <person name="Yeoman C.J."/>
            <person name="Dunne J.C."/>
            <person name="Kong Z."/>
            <person name="Pacheco D.M."/>
            <person name="Li D."/>
            <person name="Noel S.J."/>
            <person name="Moon C.D."/>
            <person name="Cookson A.L."/>
            <person name="Attwood G.T."/>
        </authorList>
    </citation>
    <scope>NUCLEOTIDE SEQUENCE [LARGE SCALE GENOMIC DNA]</scope>
    <source>
        <strain evidence="2">ATCC 51982 / DSM 14932 / B316</strain>
    </source>
</reference>
<dbReference type="HOGENOM" id="CLU_2354475_0_0_9"/>
<protein>
    <submittedName>
        <fullName evidence="1">Uncharacterized protein</fullName>
    </submittedName>
</protein>
<dbReference type="STRING" id="515622.bpr_I0649"/>
<dbReference type="Proteomes" id="UP000001299">
    <property type="component" value="Chromosome 1"/>
</dbReference>
<dbReference type="AlphaFoldDB" id="E0S0S0"/>
<name>E0S0S0_BUTPB</name>
<proteinExistence type="predicted"/>
<keyword evidence="2" id="KW-1185">Reference proteome</keyword>
<accession>E0S0S0</accession>
<dbReference type="EMBL" id="CP001810">
    <property type="protein sequence ID" value="ADL33395.1"/>
    <property type="molecule type" value="Genomic_DNA"/>
</dbReference>
<evidence type="ECO:0000313" key="2">
    <source>
        <dbReference type="Proteomes" id="UP000001299"/>
    </source>
</evidence>
<evidence type="ECO:0000313" key="1">
    <source>
        <dbReference type="EMBL" id="ADL33395.1"/>
    </source>
</evidence>
<dbReference type="KEGG" id="bpb:bpr_I0649"/>
<organism evidence="1 2">
    <name type="scientific">Butyrivibrio proteoclasticus (strain ATCC 51982 / DSM 14932 / B316)</name>
    <name type="common">Clostridium proteoclasticum</name>
    <dbReference type="NCBI Taxonomy" id="515622"/>
    <lineage>
        <taxon>Bacteria</taxon>
        <taxon>Bacillati</taxon>
        <taxon>Bacillota</taxon>
        <taxon>Clostridia</taxon>
        <taxon>Lachnospirales</taxon>
        <taxon>Lachnospiraceae</taxon>
        <taxon>Butyrivibrio</taxon>
    </lineage>
</organism>